<dbReference type="InterPro" id="IPR006016">
    <property type="entry name" value="UspA"/>
</dbReference>
<dbReference type="Pfam" id="PF00571">
    <property type="entry name" value="CBS"/>
    <property type="match status" value="2"/>
</dbReference>
<dbReference type="EMBL" id="DSPX01000149">
    <property type="protein sequence ID" value="HGG01854.1"/>
    <property type="molecule type" value="Genomic_DNA"/>
</dbReference>
<dbReference type="SUPFAM" id="SSF81340">
    <property type="entry name" value="Clc chloride channel"/>
    <property type="match status" value="1"/>
</dbReference>
<keyword evidence="4 9" id="KW-1133">Transmembrane helix</keyword>
<keyword evidence="8" id="KW-0129">CBS domain</keyword>
<evidence type="ECO:0000256" key="6">
    <source>
        <dbReference type="ARBA" id="ARBA00023136"/>
    </source>
</evidence>
<evidence type="ECO:0000256" key="5">
    <source>
        <dbReference type="ARBA" id="ARBA00023065"/>
    </source>
</evidence>
<evidence type="ECO:0000259" key="10">
    <source>
        <dbReference type="PROSITE" id="PS51371"/>
    </source>
</evidence>
<feature type="transmembrane region" description="Helical" evidence="9">
    <location>
        <begin position="285"/>
        <end position="304"/>
    </location>
</feature>
<feature type="transmembrane region" description="Helical" evidence="9">
    <location>
        <begin position="245"/>
        <end position="264"/>
    </location>
</feature>
<feature type="domain" description="CBS" evidence="10">
    <location>
        <begin position="530"/>
        <end position="586"/>
    </location>
</feature>
<feature type="transmembrane region" description="Helical" evidence="9">
    <location>
        <begin position="411"/>
        <end position="428"/>
    </location>
</feature>
<dbReference type="SUPFAM" id="SSF54631">
    <property type="entry name" value="CBS-domain pair"/>
    <property type="match status" value="1"/>
</dbReference>
<evidence type="ECO:0000256" key="8">
    <source>
        <dbReference type="PROSITE-ProRule" id="PRU00703"/>
    </source>
</evidence>
<feature type="transmembrane region" description="Helical" evidence="9">
    <location>
        <begin position="205"/>
        <end position="225"/>
    </location>
</feature>
<gene>
    <name evidence="11" type="ORF">ENR15_14710</name>
</gene>
<evidence type="ECO:0000256" key="2">
    <source>
        <dbReference type="ARBA" id="ARBA00022448"/>
    </source>
</evidence>
<comment type="caution">
    <text evidence="11">The sequence shown here is derived from an EMBL/GenBank/DDBJ whole genome shotgun (WGS) entry which is preliminary data.</text>
</comment>
<evidence type="ECO:0000256" key="3">
    <source>
        <dbReference type="ARBA" id="ARBA00022692"/>
    </source>
</evidence>
<feature type="transmembrane region" description="Helical" evidence="9">
    <location>
        <begin position="72"/>
        <end position="90"/>
    </location>
</feature>
<dbReference type="InterPro" id="IPR014743">
    <property type="entry name" value="Cl-channel_core"/>
</dbReference>
<keyword evidence="6 9" id="KW-0472">Membrane</keyword>
<dbReference type="GO" id="GO:0005886">
    <property type="term" value="C:plasma membrane"/>
    <property type="evidence" value="ECO:0007669"/>
    <property type="project" value="TreeGrafter"/>
</dbReference>
<feature type="transmembrane region" description="Helical" evidence="9">
    <location>
        <begin position="169"/>
        <end position="193"/>
    </location>
</feature>
<keyword evidence="2" id="KW-0813">Transport</keyword>
<dbReference type="PANTHER" id="PTHR45711">
    <property type="entry name" value="CHLORIDE CHANNEL PROTEIN"/>
    <property type="match status" value="1"/>
</dbReference>
<sequence>MGNLIKRIQGRFFPRIPVAGLASARILQPKRLAIVEACLIGLIAGLAAVLLKQGGGTLGSWRIYASYHGFTWLCLPAVGLVGGFLAGAMVEQWAPVASGSGIPHVKAVLAGVSSPLDGRVAVVKLLSSMVAIGSGITLGRQGPTVQIGAAVAAQLSRWVPTSPEYRRQLIASGAAAGLAAGFNAPIAGVLFVVEELIHDWSSITLAPAIVASFVGASVSRILGGFSLSLNQALINPTTTFSAPEIPFYVLLGLLAGFFGACFQLSVVRAATIAQQLNRGMLHLSLPMRAGLAGLICGLVVGMLPPDFRNNSGLRDFVLAGKASPEISAMAFITHFLLTVLAAGSGAPGGLFAPSLILGSSLGYLVGHTAQQLAGVGDPVTYAFAGMGAFFCAVSRAPITGVVIIFEIATDFNLVLPLMIGSVVSYLISEKISPGSLYDQLLELNGIELKKERAAGAFLQELTAADVMQREVETLPVFLTMEETLAYFTNSQHQGFPVVDGGFLVGIVTNGDINNAVRQGLPGNTPLKEIMTASPVTVQAKDSLAEVLYLINRLKIGRIPVMDQRLMVGIITRSDIIRAESEYLSGERAGMRDHSYVVYQTQAPQIGKGRLLVPLANPQTAHLLLKLAMAIARDKNYEVECLQVLLVPRGTPTAQTAVSTTKARRLLQKAVRMGEAAQVPVHTQVRVAHDVAQAILETIKSDHIKATLMGWKGGTSTPGRIFGDVTDRVLRQSVGDVILVKWGSGLEDEGVGATSADSTPGGPLYCPLPLFNRWLVPVAGGPNSQAALGLLPGLIAVAVQPEIRLVQVFPFVSPLARTEAVMDVAKSLVTQQVSCPVAATPIYADSVPEAIIDMANQLNYDVVMVGASREGLLQQAINGNIPESIARGCGCTVILVRFE</sequence>
<dbReference type="Gene3D" id="3.40.50.620">
    <property type="entry name" value="HUPs"/>
    <property type="match status" value="2"/>
</dbReference>
<dbReference type="InterPro" id="IPR000644">
    <property type="entry name" value="CBS_dom"/>
</dbReference>
<feature type="domain" description="CBS" evidence="10">
    <location>
        <begin position="467"/>
        <end position="522"/>
    </location>
</feature>
<dbReference type="PROSITE" id="PS51371">
    <property type="entry name" value="CBS"/>
    <property type="match status" value="2"/>
</dbReference>
<proteinExistence type="predicted"/>
<reference evidence="11" key="1">
    <citation type="journal article" date="2020" name="mSystems">
        <title>Genome- and Community-Level Interaction Insights into Carbon Utilization and Element Cycling Functions of Hydrothermarchaeota in Hydrothermal Sediment.</title>
        <authorList>
            <person name="Zhou Z."/>
            <person name="Liu Y."/>
            <person name="Xu W."/>
            <person name="Pan J."/>
            <person name="Luo Z.H."/>
            <person name="Li M."/>
        </authorList>
    </citation>
    <scope>NUCLEOTIDE SEQUENCE [LARGE SCALE GENOMIC DNA]</scope>
    <source>
        <strain evidence="11">SpSt-374</strain>
    </source>
</reference>
<evidence type="ECO:0000313" key="11">
    <source>
        <dbReference type="EMBL" id="HGG01854.1"/>
    </source>
</evidence>
<dbReference type="SMART" id="SM00116">
    <property type="entry name" value="CBS"/>
    <property type="match status" value="2"/>
</dbReference>
<protein>
    <submittedName>
        <fullName evidence="11">CBS domain-containing protein</fullName>
    </submittedName>
</protein>
<name>A0A7C3VHV2_9CYAN</name>
<dbReference type="Gene3D" id="1.10.3080.10">
    <property type="entry name" value="Clc chloride channel"/>
    <property type="match status" value="1"/>
</dbReference>
<dbReference type="Gene3D" id="3.10.580.10">
    <property type="entry name" value="CBS-domain"/>
    <property type="match status" value="1"/>
</dbReference>
<dbReference type="Pfam" id="PF00654">
    <property type="entry name" value="Voltage_CLC"/>
    <property type="match status" value="1"/>
</dbReference>
<dbReference type="CDD" id="cd01031">
    <property type="entry name" value="EriC"/>
    <property type="match status" value="1"/>
</dbReference>
<evidence type="ECO:0000256" key="4">
    <source>
        <dbReference type="ARBA" id="ARBA00022989"/>
    </source>
</evidence>
<dbReference type="PRINTS" id="PR00762">
    <property type="entry name" value="CLCHANNEL"/>
</dbReference>
<keyword evidence="3 9" id="KW-0812">Transmembrane</keyword>
<evidence type="ECO:0000256" key="1">
    <source>
        <dbReference type="ARBA" id="ARBA00004141"/>
    </source>
</evidence>
<dbReference type="Pfam" id="PF00582">
    <property type="entry name" value="Usp"/>
    <property type="match status" value="2"/>
</dbReference>
<dbReference type="InterPro" id="IPR001807">
    <property type="entry name" value="ClC"/>
</dbReference>
<feature type="transmembrane region" description="Helical" evidence="9">
    <location>
        <begin position="381"/>
        <end position="404"/>
    </location>
</feature>
<accession>A0A7C3VHV2</accession>
<keyword evidence="7" id="KW-0868">Chloride</keyword>
<feature type="transmembrane region" description="Helical" evidence="9">
    <location>
        <begin position="33"/>
        <end position="51"/>
    </location>
</feature>
<dbReference type="CDD" id="cd00293">
    <property type="entry name" value="USP-like"/>
    <property type="match status" value="1"/>
</dbReference>
<keyword evidence="5" id="KW-0406">Ion transport</keyword>
<evidence type="ECO:0000256" key="7">
    <source>
        <dbReference type="ARBA" id="ARBA00023214"/>
    </source>
</evidence>
<comment type="subcellular location">
    <subcellularLocation>
        <location evidence="1">Membrane</location>
        <topology evidence="1">Multi-pass membrane protein</topology>
    </subcellularLocation>
</comment>
<organism evidence="11">
    <name type="scientific">Planktothricoides sp. SpSt-374</name>
    <dbReference type="NCBI Taxonomy" id="2282167"/>
    <lineage>
        <taxon>Bacteria</taxon>
        <taxon>Bacillati</taxon>
        <taxon>Cyanobacteriota</taxon>
        <taxon>Cyanophyceae</taxon>
        <taxon>Oscillatoriophycideae</taxon>
        <taxon>Oscillatoriales</taxon>
        <taxon>Oscillatoriaceae</taxon>
        <taxon>Planktothricoides</taxon>
    </lineage>
</organism>
<dbReference type="InterPro" id="IPR046342">
    <property type="entry name" value="CBS_dom_sf"/>
</dbReference>
<dbReference type="SUPFAM" id="SSF52402">
    <property type="entry name" value="Adenine nucleotide alpha hydrolases-like"/>
    <property type="match status" value="2"/>
</dbReference>
<dbReference type="GO" id="GO:0005247">
    <property type="term" value="F:voltage-gated chloride channel activity"/>
    <property type="evidence" value="ECO:0007669"/>
    <property type="project" value="TreeGrafter"/>
</dbReference>
<dbReference type="AlphaFoldDB" id="A0A7C3VHV2"/>
<evidence type="ECO:0000256" key="9">
    <source>
        <dbReference type="SAM" id="Phobius"/>
    </source>
</evidence>
<dbReference type="PANTHER" id="PTHR45711:SF10">
    <property type="entry name" value="CHLORIDE CHANNEL PROTEIN"/>
    <property type="match status" value="1"/>
</dbReference>
<dbReference type="InterPro" id="IPR014729">
    <property type="entry name" value="Rossmann-like_a/b/a_fold"/>
</dbReference>